<name>A0AAE0N4E8_9PEZI</name>
<protein>
    <recommendedName>
        <fullName evidence="11">Polyketide synthase</fullName>
    </recommendedName>
</protein>
<keyword evidence="1" id="KW-0596">Phosphopantetheine</keyword>
<dbReference type="SUPFAM" id="SSF52151">
    <property type="entry name" value="FabD/lysophospholipase-like"/>
    <property type="match status" value="1"/>
</dbReference>
<feature type="domain" description="Ketosynthase family 3 (KS3)" evidence="7">
    <location>
        <begin position="203"/>
        <end position="498"/>
    </location>
</feature>
<comment type="similarity">
    <text evidence="5">Belongs to the thiolase-like superfamily. Beta-ketoacyl-ACP synthases family.</text>
</comment>
<reference evidence="9" key="1">
    <citation type="journal article" date="2023" name="Mol. Phylogenet. Evol.">
        <title>Genome-scale phylogeny and comparative genomics of the fungal order Sordariales.</title>
        <authorList>
            <person name="Hensen N."/>
            <person name="Bonometti L."/>
            <person name="Westerberg I."/>
            <person name="Brannstrom I.O."/>
            <person name="Guillou S."/>
            <person name="Cros-Aarteil S."/>
            <person name="Calhoun S."/>
            <person name="Haridas S."/>
            <person name="Kuo A."/>
            <person name="Mondo S."/>
            <person name="Pangilinan J."/>
            <person name="Riley R."/>
            <person name="LaButti K."/>
            <person name="Andreopoulos B."/>
            <person name="Lipzen A."/>
            <person name="Chen C."/>
            <person name="Yan M."/>
            <person name="Daum C."/>
            <person name="Ng V."/>
            <person name="Clum A."/>
            <person name="Steindorff A."/>
            <person name="Ohm R.A."/>
            <person name="Martin F."/>
            <person name="Silar P."/>
            <person name="Natvig D.O."/>
            <person name="Lalanne C."/>
            <person name="Gautier V."/>
            <person name="Ament-Velasquez S.L."/>
            <person name="Kruys A."/>
            <person name="Hutchinson M.I."/>
            <person name="Powell A.J."/>
            <person name="Barry K."/>
            <person name="Miller A.N."/>
            <person name="Grigoriev I.V."/>
            <person name="Debuchy R."/>
            <person name="Gladieux P."/>
            <person name="Hiltunen Thoren M."/>
            <person name="Johannesson H."/>
        </authorList>
    </citation>
    <scope>NUCLEOTIDE SEQUENCE</scope>
    <source>
        <strain evidence="9">CBS 232.78</strain>
    </source>
</reference>
<keyword evidence="3" id="KW-0511">Multifunctional enzyme</keyword>
<dbReference type="InterPro" id="IPR016039">
    <property type="entry name" value="Thiolase-like"/>
</dbReference>
<dbReference type="Proteomes" id="UP001285441">
    <property type="component" value="Unassembled WGS sequence"/>
</dbReference>
<gene>
    <name evidence="9" type="ORF">B0H63DRAFT_454552</name>
</gene>
<feature type="domain" description="PKS/mFAS DH" evidence="8">
    <location>
        <begin position="859"/>
        <end position="1085"/>
    </location>
</feature>
<evidence type="ECO:0000256" key="4">
    <source>
        <dbReference type="PROSITE-ProRule" id="PRU01363"/>
    </source>
</evidence>
<dbReference type="InterPro" id="IPR049900">
    <property type="entry name" value="PKS_mFAS_DH"/>
</dbReference>
<dbReference type="Gene3D" id="3.10.129.110">
    <property type="entry name" value="Polyketide synthase dehydratase"/>
    <property type="match status" value="1"/>
</dbReference>
<evidence type="ECO:0000256" key="3">
    <source>
        <dbReference type="ARBA" id="ARBA00023268"/>
    </source>
</evidence>
<dbReference type="PROSITE" id="PS52019">
    <property type="entry name" value="PKS_MFAS_DH"/>
    <property type="match status" value="1"/>
</dbReference>
<dbReference type="SMART" id="SM00827">
    <property type="entry name" value="PKS_AT"/>
    <property type="match status" value="1"/>
</dbReference>
<feature type="signal peptide" evidence="6">
    <location>
        <begin position="1"/>
        <end position="20"/>
    </location>
</feature>
<dbReference type="InterPro" id="IPR050091">
    <property type="entry name" value="PKS_NRPS_Biosynth_Enz"/>
</dbReference>
<evidence type="ECO:0000259" key="8">
    <source>
        <dbReference type="PROSITE" id="PS52019"/>
    </source>
</evidence>
<feature type="chain" id="PRO_5041935054" description="Polyketide synthase" evidence="6">
    <location>
        <begin position="21"/>
        <end position="1085"/>
    </location>
</feature>
<dbReference type="InterPro" id="IPR014043">
    <property type="entry name" value="Acyl_transferase_dom"/>
</dbReference>
<evidence type="ECO:0000256" key="6">
    <source>
        <dbReference type="SAM" id="SignalP"/>
    </source>
</evidence>
<feature type="region of interest" description="C-terminal hotdog fold" evidence="4">
    <location>
        <begin position="1013"/>
        <end position="1085"/>
    </location>
</feature>
<dbReference type="SMART" id="SM00825">
    <property type="entry name" value="PKS_KS"/>
    <property type="match status" value="1"/>
</dbReference>
<evidence type="ECO:0000256" key="2">
    <source>
        <dbReference type="ARBA" id="ARBA00022553"/>
    </source>
</evidence>
<accession>A0AAE0N4E8</accession>
<reference evidence="9" key="2">
    <citation type="submission" date="2023-06" db="EMBL/GenBank/DDBJ databases">
        <authorList>
            <consortium name="Lawrence Berkeley National Laboratory"/>
            <person name="Haridas S."/>
            <person name="Hensen N."/>
            <person name="Bonometti L."/>
            <person name="Westerberg I."/>
            <person name="Brannstrom I.O."/>
            <person name="Guillou S."/>
            <person name="Cros-Aarteil S."/>
            <person name="Calhoun S."/>
            <person name="Kuo A."/>
            <person name="Mondo S."/>
            <person name="Pangilinan J."/>
            <person name="Riley R."/>
            <person name="LaButti K."/>
            <person name="Andreopoulos B."/>
            <person name="Lipzen A."/>
            <person name="Chen C."/>
            <person name="Yanf M."/>
            <person name="Daum C."/>
            <person name="Ng V."/>
            <person name="Clum A."/>
            <person name="Steindorff A."/>
            <person name="Ohm R."/>
            <person name="Martin F."/>
            <person name="Silar P."/>
            <person name="Natvig D."/>
            <person name="Lalanne C."/>
            <person name="Gautier V."/>
            <person name="Ament-velasquez S.L."/>
            <person name="Kruys A."/>
            <person name="Hutchinson M.I."/>
            <person name="Powell A.J."/>
            <person name="Barry K."/>
            <person name="Miller A.N."/>
            <person name="Grigoriev I.V."/>
            <person name="Debuchy R."/>
            <person name="Gladieux P."/>
            <person name="Thoren M.H."/>
            <person name="Johannesson H."/>
        </authorList>
    </citation>
    <scope>NUCLEOTIDE SEQUENCE</scope>
    <source>
        <strain evidence="9">CBS 232.78</strain>
    </source>
</reference>
<evidence type="ECO:0000256" key="1">
    <source>
        <dbReference type="ARBA" id="ARBA00022450"/>
    </source>
</evidence>
<keyword evidence="6" id="KW-0732">Signal</keyword>
<dbReference type="SUPFAM" id="SSF55048">
    <property type="entry name" value="Probable ACP-binding domain of malonyl-CoA ACP transacylase"/>
    <property type="match status" value="1"/>
</dbReference>
<dbReference type="Pfam" id="PF00109">
    <property type="entry name" value="ketoacyl-synt"/>
    <property type="match status" value="1"/>
</dbReference>
<feature type="region of interest" description="N-terminal hotdog fold" evidence="4">
    <location>
        <begin position="859"/>
        <end position="996"/>
    </location>
</feature>
<sequence length="1085" mass="117886">MITSIRLAFIIAIYAEIGDAIESRVTRTTTIRLKSEDQARQLVAMFPEACISTISDPSTVSIAGPASHMHNPKNSALAARLSALCQGSDLLRLAQPDLLQVPVRSNQTGNLVVQGSLVEEIVGTVLVFQCQWYQLLSNVAAGLALKSVDTHSIVSFGAGDCVPLMPSEKRGLRVTKTDWGREVRDESLPDEKPKSPGGYSCAANSVAVIGASCRLPRADNMDELWDLISHARDIHEEVKSGRFNLLDEFRASQSDKFIKNRKLCGNFVDGVERFDHAFFGISAREVSTAGFLSPTGQCKPFDEDADGYCRAEGAGLVILKSLQQAQADGDHIMAVIPAAATNQSGLSSRLTVPDANPQAQLYRSVLEQAAISPEEVTYIEAHGTGTQAGDPLEIASIRSVFCSPARSIPLHIGSIKGKIDHCETAAGVAGLLKAICMLEHQAIPPQASHNVWNPKIPAIGPDRIALSRSLSEWTAPARVALVNSYGAAGSNAAVLCCEAPLSPKKLQFLPNPSSKLPIIISTKSISSLKNYQISLAKSLDKMTPQPTIADVAYTLSEKRQRHKHCVVFEASGISKLAATLSDALVAARATLMKAQWGQDRGRLLAIMASRTVVEEFIGSVEVSSSCGKLEIACYNSDKSHVVSGNSSFVADLESDLLERHAHIQFRRIDTSHGFHSHLVDPILDELDKLSLSLDWKDPIIHLELSSQAAPEIGLSRYSPASHARDPVFFVDAIQRVEKKYGSWVWLKASMNIPIMAMAKRASLQAETHAFVSMSSKNGSNPVNMIFRAVCNLWRLSADVSHWSFIQGPTSCPPMHIWLPPYKFDETVAWIDFVDHAANLQRQLEEKSEAVSSSQPKQKPKMVTLLPNADKQDTHKHFKVLAEGARFRSMVSGHAVRGRPLCPASFSLECTAMAIDLLVGGSDSSSQKSNLEFEGLNIHAPLGFGTRDVEVVLQELGSIQHHQKWEFRIISCNDGAKSGSILVLHAEGRVSKSSTSKLATMARLVGSQMQYLVKANDEAERILTKRAYDLFVDYEKFLQGICSITMCGTEAIGVIRIPPGQPGLEESTVVVGLLINTRTSSAETKS</sequence>
<dbReference type="PROSITE" id="PS52004">
    <property type="entry name" value="KS3_2"/>
    <property type="match status" value="1"/>
</dbReference>
<evidence type="ECO:0000313" key="10">
    <source>
        <dbReference type="Proteomes" id="UP001285441"/>
    </source>
</evidence>
<evidence type="ECO:0008006" key="11">
    <source>
        <dbReference type="Google" id="ProtNLM"/>
    </source>
</evidence>
<evidence type="ECO:0000313" key="9">
    <source>
        <dbReference type="EMBL" id="KAK3370377.1"/>
    </source>
</evidence>
<dbReference type="SUPFAM" id="SSF53901">
    <property type="entry name" value="Thiolase-like"/>
    <property type="match status" value="2"/>
</dbReference>
<dbReference type="Gene3D" id="3.30.70.3290">
    <property type="match status" value="1"/>
</dbReference>
<dbReference type="GO" id="GO:0006633">
    <property type="term" value="P:fatty acid biosynthetic process"/>
    <property type="evidence" value="ECO:0007669"/>
    <property type="project" value="TreeGrafter"/>
</dbReference>
<dbReference type="Gene3D" id="3.40.47.10">
    <property type="match status" value="2"/>
</dbReference>
<keyword evidence="10" id="KW-1185">Reference proteome</keyword>
<dbReference type="InterPro" id="IPR016036">
    <property type="entry name" value="Malonyl_transacylase_ACP-bd"/>
</dbReference>
<dbReference type="PANTHER" id="PTHR43775:SF21">
    <property type="entry name" value="NON-REDUCING POLYKETIDE SYNTHASE AUSA-RELATED"/>
    <property type="match status" value="1"/>
</dbReference>
<evidence type="ECO:0000259" key="7">
    <source>
        <dbReference type="PROSITE" id="PS52004"/>
    </source>
</evidence>
<comment type="caution">
    <text evidence="9">The sequence shown here is derived from an EMBL/GenBank/DDBJ whole genome shotgun (WGS) entry which is preliminary data.</text>
</comment>
<dbReference type="InterPro" id="IPR020841">
    <property type="entry name" value="PKS_Beta-ketoAc_synthase_dom"/>
</dbReference>
<dbReference type="InterPro" id="IPR014030">
    <property type="entry name" value="Ketoacyl_synth_N"/>
</dbReference>
<evidence type="ECO:0000256" key="5">
    <source>
        <dbReference type="RuleBase" id="RU003694"/>
    </source>
</evidence>
<organism evidence="9 10">
    <name type="scientific">Podospora didyma</name>
    <dbReference type="NCBI Taxonomy" id="330526"/>
    <lineage>
        <taxon>Eukaryota</taxon>
        <taxon>Fungi</taxon>
        <taxon>Dikarya</taxon>
        <taxon>Ascomycota</taxon>
        <taxon>Pezizomycotina</taxon>
        <taxon>Sordariomycetes</taxon>
        <taxon>Sordariomycetidae</taxon>
        <taxon>Sordariales</taxon>
        <taxon>Podosporaceae</taxon>
        <taxon>Podospora</taxon>
    </lineage>
</organism>
<comment type="caution">
    <text evidence="4">Lacks conserved residue(s) required for the propagation of feature annotation.</text>
</comment>
<dbReference type="AlphaFoldDB" id="A0AAE0N4E8"/>
<dbReference type="GO" id="GO:0044550">
    <property type="term" value="P:secondary metabolite biosynthetic process"/>
    <property type="evidence" value="ECO:0007669"/>
    <property type="project" value="TreeGrafter"/>
</dbReference>
<keyword evidence="2" id="KW-0597">Phosphoprotein</keyword>
<proteinExistence type="inferred from homology"/>
<dbReference type="InterPro" id="IPR014031">
    <property type="entry name" value="Ketoacyl_synth_C"/>
</dbReference>
<dbReference type="InterPro" id="IPR016035">
    <property type="entry name" value="Acyl_Trfase/lysoPLipase"/>
</dbReference>
<dbReference type="Pfam" id="PF02801">
    <property type="entry name" value="Ketoacyl-synt_C"/>
    <property type="match status" value="1"/>
</dbReference>
<dbReference type="InterPro" id="IPR001227">
    <property type="entry name" value="Ac_transferase_dom_sf"/>
</dbReference>
<dbReference type="PANTHER" id="PTHR43775">
    <property type="entry name" value="FATTY ACID SYNTHASE"/>
    <property type="match status" value="1"/>
</dbReference>
<keyword evidence="5" id="KW-0808">Transferase</keyword>
<dbReference type="EMBL" id="JAULSW010000009">
    <property type="protein sequence ID" value="KAK3370377.1"/>
    <property type="molecule type" value="Genomic_DNA"/>
</dbReference>
<dbReference type="CDD" id="cd00833">
    <property type="entry name" value="PKS"/>
    <property type="match status" value="1"/>
</dbReference>
<dbReference type="Gene3D" id="3.40.366.10">
    <property type="entry name" value="Malonyl-Coenzyme A Acyl Carrier Protein, domain 2"/>
    <property type="match status" value="1"/>
</dbReference>
<dbReference type="GO" id="GO:0004312">
    <property type="term" value="F:fatty acid synthase activity"/>
    <property type="evidence" value="ECO:0007669"/>
    <property type="project" value="TreeGrafter"/>
</dbReference>
<dbReference type="InterPro" id="IPR042104">
    <property type="entry name" value="PKS_dehydratase_sf"/>
</dbReference>